<reference evidence="2 3" key="1">
    <citation type="submission" date="2014-02" db="EMBL/GenBank/DDBJ databases">
        <title>Whole genome shotgun sequence of Rhodococcus wratislaviensis NBRC 100605.</title>
        <authorList>
            <person name="Hosoyama A."/>
            <person name="Tsuchikane K."/>
            <person name="Yoshida I."/>
            <person name="Ohji S."/>
            <person name="Ichikawa N."/>
            <person name="Yamazoe A."/>
            <person name="Fujita N."/>
        </authorList>
    </citation>
    <scope>NUCLEOTIDE SEQUENCE [LARGE SCALE GENOMIC DNA]</scope>
    <source>
        <strain evidence="2 3">NBRC 100605</strain>
    </source>
</reference>
<keyword evidence="1" id="KW-0853">WD repeat</keyword>
<dbReference type="Proteomes" id="UP000019491">
    <property type="component" value="Unassembled WGS sequence"/>
</dbReference>
<comment type="caution">
    <text evidence="2">The sequence shown here is derived from an EMBL/GenBank/DDBJ whole genome shotgun (WGS) entry which is preliminary data.</text>
</comment>
<protein>
    <submittedName>
        <fullName evidence="2">Uncharacterized protein</fullName>
    </submittedName>
</protein>
<proteinExistence type="predicted"/>
<dbReference type="SUPFAM" id="SSF50998">
    <property type="entry name" value="Quinoprotein alcohol dehydrogenase-like"/>
    <property type="match status" value="1"/>
</dbReference>
<organism evidence="2 3">
    <name type="scientific">Rhodococcus wratislaviensis NBRC 100605</name>
    <dbReference type="NCBI Taxonomy" id="1219028"/>
    <lineage>
        <taxon>Bacteria</taxon>
        <taxon>Bacillati</taxon>
        <taxon>Actinomycetota</taxon>
        <taxon>Actinomycetes</taxon>
        <taxon>Mycobacteriales</taxon>
        <taxon>Nocardiaceae</taxon>
        <taxon>Rhodococcus</taxon>
    </lineage>
</organism>
<dbReference type="InterPro" id="IPR011047">
    <property type="entry name" value="Quinoprotein_ADH-like_sf"/>
</dbReference>
<dbReference type="InterPro" id="IPR015943">
    <property type="entry name" value="WD40/YVTN_repeat-like_dom_sf"/>
</dbReference>
<name>X0PXL4_RHOWR</name>
<dbReference type="PROSITE" id="PS50294">
    <property type="entry name" value="WD_REPEATS_REGION"/>
    <property type="match status" value="1"/>
</dbReference>
<sequence length="60" mass="6609">MAFSPDGSLLASAGLDNTVRLWDSLWDVDAACELAAPYVTRAQVQEYVHSGWEMACPYTE</sequence>
<dbReference type="EMBL" id="BAWF01000049">
    <property type="protein sequence ID" value="GAF48128.1"/>
    <property type="molecule type" value="Genomic_DNA"/>
</dbReference>
<dbReference type="AlphaFoldDB" id="X0PXL4"/>
<dbReference type="Gene3D" id="2.130.10.10">
    <property type="entry name" value="YVTN repeat-like/Quinoprotein amine dehydrogenase"/>
    <property type="match status" value="1"/>
</dbReference>
<evidence type="ECO:0000256" key="1">
    <source>
        <dbReference type="PROSITE-ProRule" id="PRU00221"/>
    </source>
</evidence>
<gene>
    <name evidence="2" type="ORF">RW1_049_00370</name>
</gene>
<dbReference type="Pfam" id="PF00400">
    <property type="entry name" value="WD40"/>
    <property type="match status" value="1"/>
</dbReference>
<keyword evidence="3" id="KW-1185">Reference proteome</keyword>
<dbReference type="PROSITE" id="PS50082">
    <property type="entry name" value="WD_REPEATS_2"/>
    <property type="match status" value="1"/>
</dbReference>
<feature type="repeat" description="WD" evidence="1">
    <location>
        <begin position="1"/>
        <end position="23"/>
    </location>
</feature>
<accession>X0PXL4</accession>
<dbReference type="RefSeq" id="WP_037238036.1">
    <property type="nucleotide sequence ID" value="NZ_BAWF01000049.1"/>
</dbReference>
<evidence type="ECO:0000313" key="3">
    <source>
        <dbReference type="Proteomes" id="UP000019491"/>
    </source>
</evidence>
<dbReference type="InterPro" id="IPR001680">
    <property type="entry name" value="WD40_rpt"/>
</dbReference>
<evidence type="ECO:0000313" key="2">
    <source>
        <dbReference type="EMBL" id="GAF48128.1"/>
    </source>
</evidence>